<dbReference type="InterPro" id="IPR040314">
    <property type="entry name" value="DOP1"/>
</dbReference>
<feature type="compositionally biased region" description="Polar residues" evidence="1">
    <location>
        <begin position="1"/>
        <end position="10"/>
    </location>
</feature>
<evidence type="ECO:0000313" key="3">
    <source>
        <dbReference type="RefSeq" id="XP_014485401.1"/>
    </source>
</evidence>
<dbReference type="GO" id="GO:0006895">
    <property type="term" value="P:Golgi to endosome transport"/>
    <property type="evidence" value="ECO:0007669"/>
    <property type="project" value="InterPro"/>
</dbReference>
<protein>
    <submittedName>
        <fullName evidence="3">Protein dopey-1 homolog</fullName>
    </submittedName>
</protein>
<dbReference type="KEGG" id="dqu:106749938"/>
<dbReference type="OrthoDB" id="297643at2759"/>
<dbReference type="PANTHER" id="PTHR14042:SF24">
    <property type="entry name" value="PROTEIN DOPEY-1 HOMOLOG"/>
    <property type="match status" value="1"/>
</dbReference>
<reference evidence="3" key="1">
    <citation type="submission" date="2025-08" db="UniProtKB">
        <authorList>
            <consortium name="RefSeq"/>
        </authorList>
    </citation>
    <scope>IDENTIFICATION</scope>
</reference>
<dbReference type="GO" id="GO:0005829">
    <property type="term" value="C:cytosol"/>
    <property type="evidence" value="ECO:0007669"/>
    <property type="project" value="GOC"/>
</dbReference>
<gene>
    <name evidence="3" type="primary">LOC106749938</name>
</gene>
<proteinExistence type="predicted"/>
<dbReference type="Proteomes" id="UP000515204">
    <property type="component" value="Unplaced"/>
</dbReference>
<dbReference type="AlphaFoldDB" id="A0A6P3Y3H2"/>
<dbReference type="GO" id="GO:0005768">
    <property type="term" value="C:endosome"/>
    <property type="evidence" value="ECO:0007669"/>
    <property type="project" value="TreeGrafter"/>
</dbReference>
<evidence type="ECO:0000256" key="1">
    <source>
        <dbReference type="SAM" id="MobiDB-lite"/>
    </source>
</evidence>
<dbReference type="GO" id="GO:0005802">
    <property type="term" value="C:trans-Golgi network"/>
    <property type="evidence" value="ECO:0007669"/>
    <property type="project" value="TreeGrafter"/>
</dbReference>
<dbReference type="GeneID" id="106749938"/>
<sequence>MPSPLTSDLSTAKDKTGATELQQHARRTALSHLPRIIASLSALWQAVLATKDNEQASCVVGSPRIVKYQLLELLSPISFHHGANFLAAVAVAWHERRQPSAVSKKVNFNLGNTQ</sequence>
<organism evidence="2 3">
    <name type="scientific">Dinoponera quadriceps</name>
    <name type="common">South American ant</name>
    <dbReference type="NCBI Taxonomy" id="609295"/>
    <lineage>
        <taxon>Eukaryota</taxon>
        <taxon>Metazoa</taxon>
        <taxon>Ecdysozoa</taxon>
        <taxon>Arthropoda</taxon>
        <taxon>Hexapoda</taxon>
        <taxon>Insecta</taxon>
        <taxon>Pterygota</taxon>
        <taxon>Neoptera</taxon>
        <taxon>Endopterygota</taxon>
        <taxon>Hymenoptera</taxon>
        <taxon>Apocrita</taxon>
        <taxon>Aculeata</taxon>
        <taxon>Formicoidea</taxon>
        <taxon>Formicidae</taxon>
        <taxon>Ponerinae</taxon>
        <taxon>Ponerini</taxon>
        <taxon>Dinoponera</taxon>
    </lineage>
</organism>
<dbReference type="PANTHER" id="PTHR14042">
    <property type="entry name" value="DOPEY-RELATED"/>
    <property type="match status" value="1"/>
</dbReference>
<feature type="region of interest" description="Disordered" evidence="1">
    <location>
        <begin position="1"/>
        <end position="22"/>
    </location>
</feature>
<name>A0A6P3Y3H2_DINQU</name>
<keyword evidence="2" id="KW-1185">Reference proteome</keyword>
<evidence type="ECO:0000313" key="2">
    <source>
        <dbReference type="Proteomes" id="UP000515204"/>
    </source>
</evidence>
<accession>A0A6P3Y3H2</accession>
<dbReference type="RefSeq" id="XP_014485401.1">
    <property type="nucleotide sequence ID" value="XM_014629915.1"/>
</dbReference>